<feature type="transmembrane region" description="Helical" evidence="1">
    <location>
        <begin position="80"/>
        <end position="101"/>
    </location>
</feature>
<dbReference type="Proteomes" id="UP001258017">
    <property type="component" value="Unassembled WGS sequence"/>
</dbReference>
<keyword evidence="1" id="KW-0472">Membrane</keyword>
<dbReference type="PANTHER" id="PTHR12242:SF49">
    <property type="entry name" value="HEADBUTT, ISOFORM E"/>
    <property type="match status" value="1"/>
</dbReference>
<organism evidence="2 3">
    <name type="scientific">Odynerus spinipes</name>
    <dbReference type="NCBI Taxonomy" id="1348599"/>
    <lineage>
        <taxon>Eukaryota</taxon>
        <taxon>Metazoa</taxon>
        <taxon>Ecdysozoa</taxon>
        <taxon>Arthropoda</taxon>
        <taxon>Hexapoda</taxon>
        <taxon>Insecta</taxon>
        <taxon>Pterygota</taxon>
        <taxon>Neoptera</taxon>
        <taxon>Endopterygota</taxon>
        <taxon>Hymenoptera</taxon>
        <taxon>Apocrita</taxon>
        <taxon>Aculeata</taxon>
        <taxon>Vespoidea</taxon>
        <taxon>Vespidae</taxon>
        <taxon>Eumeninae</taxon>
        <taxon>Odynerus</taxon>
    </lineage>
</organism>
<evidence type="ECO:0000313" key="3">
    <source>
        <dbReference type="Proteomes" id="UP001258017"/>
    </source>
</evidence>
<name>A0AAD9R9H1_9HYME</name>
<keyword evidence="1" id="KW-1133">Transmembrane helix</keyword>
<accession>A0AAD9R9H1</accession>
<dbReference type="EMBL" id="JAIFRP010004413">
    <property type="protein sequence ID" value="KAK2575609.1"/>
    <property type="molecule type" value="Genomic_DNA"/>
</dbReference>
<evidence type="ECO:0000313" key="2">
    <source>
        <dbReference type="EMBL" id="KAK2575609.1"/>
    </source>
</evidence>
<proteinExistence type="predicted"/>
<keyword evidence="1" id="KW-0812">Transmembrane</keyword>
<evidence type="ECO:0000256" key="1">
    <source>
        <dbReference type="SAM" id="Phobius"/>
    </source>
</evidence>
<feature type="transmembrane region" description="Helical" evidence="1">
    <location>
        <begin position="195"/>
        <end position="216"/>
    </location>
</feature>
<reference evidence="2" key="1">
    <citation type="submission" date="2021-08" db="EMBL/GenBank/DDBJ databases">
        <authorList>
            <person name="Misof B."/>
            <person name="Oliver O."/>
            <person name="Podsiadlowski L."/>
            <person name="Donath A."/>
            <person name="Peters R."/>
            <person name="Mayer C."/>
            <person name="Rust J."/>
            <person name="Gunkel S."/>
            <person name="Lesny P."/>
            <person name="Martin S."/>
            <person name="Oeyen J.P."/>
            <person name="Petersen M."/>
            <person name="Panagiotis P."/>
            <person name="Wilbrandt J."/>
            <person name="Tanja T."/>
        </authorList>
    </citation>
    <scope>NUCLEOTIDE SEQUENCE</scope>
    <source>
        <strain evidence="2">GBR_01_08_01A</strain>
        <tissue evidence="2">Thorax + abdomen</tissue>
    </source>
</reference>
<evidence type="ECO:0008006" key="4">
    <source>
        <dbReference type="Google" id="ProtNLM"/>
    </source>
</evidence>
<dbReference type="AlphaFoldDB" id="A0AAD9R9H1"/>
<feature type="transmembrane region" description="Helical" evidence="1">
    <location>
        <begin position="223"/>
        <end position="243"/>
    </location>
</feature>
<gene>
    <name evidence="2" type="ORF">KPH14_011313</name>
</gene>
<dbReference type="Pfam" id="PF21534">
    <property type="entry name" value="Rost"/>
    <property type="match status" value="1"/>
</dbReference>
<reference evidence="2" key="2">
    <citation type="journal article" date="2023" name="Commun. Biol.">
        <title>Intrasexual cuticular hydrocarbon dimorphism in a wasp sheds light on hydrocarbon biosynthesis genes in Hymenoptera.</title>
        <authorList>
            <person name="Moris V.C."/>
            <person name="Podsiadlowski L."/>
            <person name="Martin S."/>
            <person name="Oeyen J.P."/>
            <person name="Donath A."/>
            <person name="Petersen M."/>
            <person name="Wilbrandt J."/>
            <person name="Misof B."/>
            <person name="Liedtke D."/>
            <person name="Thamm M."/>
            <person name="Scheiner R."/>
            <person name="Schmitt T."/>
            <person name="Niehuis O."/>
        </authorList>
    </citation>
    <scope>NUCLEOTIDE SEQUENCE</scope>
    <source>
        <strain evidence="2">GBR_01_08_01A</strain>
    </source>
</reference>
<comment type="caution">
    <text evidence="2">The sequence shown here is derived from an EMBL/GenBank/DDBJ whole genome shotgun (WGS) entry which is preliminary data.</text>
</comment>
<feature type="transmembrane region" description="Helical" evidence="1">
    <location>
        <begin position="113"/>
        <end position="136"/>
    </location>
</feature>
<keyword evidence="3" id="KW-1185">Reference proteome</keyword>
<sequence length="323" mass="37799">MPPKCKEVDDRALPERTSCIGDKIKDPLDLAASTIGRQAMLNKFWSYEILRKCFHKKTDPPHARLFCEPKCQIHVATWYLLYRWLIFIAWLGIIFCSLFEIGSYKPLHYWNKWAIYLTNWDLALGTTQAFLGALLVSKRWKLQKDVGFDPCEMKLTMLERSYWFLYTVTSSLAVAVTVCYWTAVYNPEIHQIDPLNIMLHVCNSILMITDLCITSIPFHVTNVWWCLIVVLFYIIFSIIYYTAGGLDKLGHHYIYRILDWKKPGQTLLVCIGGLTFVIIVHFIMCLLGRFRDCLYTRVTKKMYKDSQTTRIDYPVTKKEAEIV</sequence>
<dbReference type="PANTHER" id="PTHR12242">
    <property type="entry name" value="OS02G0130600 PROTEIN-RELATED"/>
    <property type="match status" value="1"/>
</dbReference>
<protein>
    <recommendedName>
        <fullName evidence="4">Protein rolling stone</fullName>
    </recommendedName>
</protein>
<dbReference type="GO" id="GO:0016020">
    <property type="term" value="C:membrane"/>
    <property type="evidence" value="ECO:0007669"/>
    <property type="project" value="TreeGrafter"/>
</dbReference>
<feature type="transmembrane region" description="Helical" evidence="1">
    <location>
        <begin position="163"/>
        <end position="183"/>
    </location>
</feature>
<dbReference type="InterPro" id="IPR049352">
    <property type="entry name" value="Rost"/>
</dbReference>
<feature type="transmembrane region" description="Helical" evidence="1">
    <location>
        <begin position="263"/>
        <end position="287"/>
    </location>
</feature>